<dbReference type="SUPFAM" id="SSF100920">
    <property type="entry name" value="Heat shock protein 70kD (HSP70), peptide-binding domain"/>
    <property type="match status" value="1"/>
</dbReference>
<keyword evidence="6" id="KW-0143">Chaperone</keyword>
<keyword evidence="5" id="KW-0346">Stress response</keyword>
<proteinExistence type="inferred from homology"/>
<dbReference type="EMBL" id="BBPA01000001">
    <property type="protein sequence ID" value="GAL91154.1"/>
    <property type="molecule type" value="Genomic_DNA"/>
</dbReference>
<dbReference type="PANTHER" id="PTHR19375">
    <property type="entry name" value="HEAT SHOCK PROTEIN 70KDA"/>
    <property type="match status" value="1"/>
</dbReference>
<evidence type="ECO:0000313" key="8">
    <source>
        <dbReference type="EMBL" id="GAL91154.1"/>
    </source>
</evidence>
<dbReference type="Gene3D" id="3.30.30.30">
    <property type="match status" value="1"/>
</dbReference>
<dbReference type="AlphaFoldDB" id="A0A0A1VNQ8"/>
<dbReference type="PROSITE" id="PS01036">
    <property type="entry name" value="HSP70_3"/>
    <property type="match status" value="1"/>
</dbReference>
<comment type="similarity">
    <text evidence="1 7">Belongs to the heat shock protein 70 family.</text>
</comment>
<protein>
    <submittedName>
        <fullName evidence="8">Chaperone protein DnaK</fullName>
    </submittedName>
</protein>
<evidence type="ECO:0000256" key="3">
    <source>
        <dbReference type="ARBA" id="ARBA00022741"/>
    </source>
</evidence>
<keyword evidence="4 7" id="KW-0067">ATP-binding</keyword>
<evidence type="ECO:0000313" key="9">
    <source>
        <dbReference type="Proteomes" id="UP000030321"/>
    </source>
</evidence>
<dbReference type="Gene3D" id="2.60.34.10">
    <property type="entry name" value="Substrate Binding Domain Of DNAk, Chain A, domain 1"/>
    <property type="match status" value="1"/>
</dbReference>
<dbReference type="PRINTS" id="PR00301">
    <property type="entry name" value="HEATSHOCK70"/>
</dbReference>
<evidence type="ECO:0000256" key="1">
    <source>
        <dbReference type="ARBA" id="ARBA00007381"/>
    </source>
</evidence>
<dbReference type="CDD" id="cd24029">
    <property type="entry name" value="ASKHA_NBD_HSP70_DnaK_HscA_HscC"/>
    <property type="match status" value="1"/>
</dbReference>
<dbReference type="Gene3D" id="3.30.420.40">
    <property type="match status" value="2"/>
</dbReference>
<accession>A0A0A1VNQ8</accession>
<evidence type="ECO:0000256" key="2">
    <source>
        <dbReference type="ARBA" id="ARBA00022553"/>
    </source>
</evidence>
<dbReference type="PROSITE" id="PS00297">
    <property type="entry name" value="HSP70_1"/>
    <property type="match status" value="1"/>
</dbReference>
<dbReference type="Pfam" id="PF00012">
    <property type="entry name" value="HSP70"/>
    <property type="match status" value="1"/>
</dbReference>
<dbReference type="RefSeq" id="WP_045356006.1">
    <property type="nucleotide sequence ID" value="NZ_BBPA01000001.1"/>
</dbReference>
<dbReference type="InterPro" id="IPR029047">
    <property type="entry name" value="HSP70_peptide-bd_sf"/>
</dbReference>
<dbReference type="SUPFAM" id="SSF53067">
    <property type="entry name" value="Actin-like ATPase domain"/>
    <property type="match status" value="2"/>
</dbReference>
<evidence type="ECO:0000256" key="5">
    <source>
        <dbReference type="ARBA" id="ARBA00023016"/>
    </source>
</evidence>
<keyword evidence="3 7" id="KW-0547">Nucleotide-binding</keyword>
<name>A0A0A1VNQ8_MICAE</name>
<evidence type="ECO:0000256" key="4">
    <source>
        <dbReference type="ARBA" id="ARBA00022840"/>
    </source>
</evidence>
<evidence type="ECO:0000256" key="7">
    <source>
        <dbReference type="RuleBase" id="RU003322"/>
    </source>
</evidence>
<reference evidence="9" key="1">
    <citation type="journal article" date="2015" name="Genome">
        <title>Whole Genome Sequence of the Non-Microcystin-Producing Microcystis aeruginosa Strain NIES-44.</title>
        <authorList>
            <person name="Okano K."/>
            <person name="Miyata N."/>
            <person name="Ozaki Y."/>
        </authorList>
    </citation>
    <scope>NUCLEOTIDE SEQUENCE [LARGE SCALE GENOMIC DNA]</scope>
    <source>
        <strain evidence="9">NIES-44</strain>
    </source>
</reference>
<keyword evidence="2" id="KW-0597">Phosphoprotein</keyword>
<organism evidence="8 9">
    <name type="scientific">Microcystis aeruginosa NIES-44</name>
    <dbReference type="NCBI Taxonomy" id="449439"/>
    <lineage>
        <taxon>Bacteria</taxon>
        <taxon>Bacillati</taxon>
        <taxon>Cyanobacteriota</taxon>
        <taxon>Cyanophyceae</taxon>
        <taxon>Oscillatoriophycideae</taxon>
        <taxon>Chroococcales</taxon>
        <taxon>Microcystaceae</taxon>
        <taxon>Microcystis</taxon>
    </lineage>
</organism>
<dbReference type="Proteomes" id="UP000030321">
    <property type="component" value="Unassembled WGS sequence"/>
</dbReference>
<sequence length="738" mass="81634">MGNIVGIDLGTTNSVAAFKFAGVEVVTAADNSPPERKLTRSLVSLAGEGLIVGEEAYRQIKATPENVIMSIKRLMGRSFSDTIVQEQIPRLSYKVTRSSRGTEDSLSVWLGGKEYEPEDISAEILKKVVANAQNYQGANGQKSRIQEAVITIPAYFNDKQRHATEMAAKRSGIIARELLSEPTAAAISYGYKPDSEEVKTILVYDFGGGTFDSCLITAAGNQFIESGKAGDLWLGGDDIDAQLMRFVKEKVAQEEALEDVDALIAAMPHYQRVRFLGDFKSAVERAKIDLSSAESAAIIPATPLIDEMGMAITIAVTMKRSEFEEMIRPLVEKTIAICREAIRYSDYPEELIDVVLLVGGSSQIPFVQEEVKKVFGSERVVVHRRPMYAVAEGAAIVAAGLTEKVMTVSRDYCIHLADGSQYPIIRQGDILPVKTIQSFKTEVDDQSLIHLKFSSPDRVRAESTGERCDEKIGEMWLALDRPYPKGTEILLAVSLDEQNNSLSMVASLKNDPSLKVSSDFSRGGEDEDISRQVEESIEEMNRKELLTKVGAKYVYQIAGEIVRAANQIRGEDGKSRQDRVKVAREKLRELKTYSCEDSSQGQILISEFEFVLKYCQILVPEEQQARIEQLIEDLNKAINNGNLSAIQRLNETALQERKNLSELLLLLLLCRSVITRTGVVNQASADSMARKFLGVITALQAGDRETAERELQRLLPEVRQNCDLELPTGNVATGLTRF</sequence>
<dbReference type="Gene3D" id="3.90.640.10">
    <property type="entry name" value="Actin, Chain A, domain 4"/>
    <property type="match status" value="1"/>
</dbReference>
<dbReference type="InterPro" id="IPR043129">
    <property type="entry name" value="ATPase_NBD"/>
</dbReference>
<comment type="caution">
    <text evidence="8">The sequence shown here is derived from an EMBL/GenBank/DDBJ whole genome shotgun (WGS) entry which is preliminary data.</text>
</comment>
<dbReference type="InterPro" id="IPR018181">
    <property type="entry name" value="Heat_shock_70_CS"/>
</dbReference>
<gene>
    <name evidence="8" type="ORF">N44_00009</name>
</gene>
<evidence type="ECO:0000256" key="6">
    <source>
        <dbReference type="ARBA" id="ARBA00023186"/>
    </source>
</evidence>
<dbReference type="GO" id="GO:0005524">
    <property type="term" value="F:ATP binding"/>
    <property type="evidence" value="ECO:0007669"/>
    <property type="project" value="UniProtKB-KW"/>
</dbReference>
<dbReference type="GO" id="GO:0140662">
    <property type="term" value="F:ATP-dependent protein folding chaperone"/>
    <property type="evidence" value="ECO:0007669"/>
    <property type="project" value="InterPro"/>
</dbReference>
<dbReference type="InterPro" id="IPR013126">
    <property type="entry name" value="Hsp_70_fam"/>
</dbReference>